<sequence length="400" mass="48116">MLSIITEHDNDKLKLMEEQMSLEDLEDEEQQTSQQQKKDNINIISRKKIYKKKNKSPLIAKTIEHYPLIAPVKQQKYYQLNGNFTIYIQPQSVHDFDRCIKIDHVEKYGHYYQANLVTKQFIKNFQIPIELLEKSQNQQSYQLAQQLKDTQQLFIKAQESFKSILKHYKNKKEELKQLTQQRSIYKKQQVHNYIKENLKDDDFYAIAIFRENFEYQQVEISSIIQSESFMVLLGIDQNEVHQHLLHIGMLDYIILTQQEMFYGIIIDLQKKRYFDKNIRSIFYKDFIFHTIEKIKVYCDIEVNLIDVEYPPHLDYQCQYDPFPFCDTTCIKFNITPQHIKSIIGYRQTHQGTQEYGLRSIEYQFLSSIFVDKFYPVKEQSETIMEEEEDNSKICKYRSIL</sequence>
<dbReference type="AlphaFoldDB" id="Q22LV5"/>
<dbReference type="KEGG" id="tet:TTHERM_00041620"/>
<dbReference type="EMBL" id="GG662720">
    <property type="protein sequence ID" value="EAR86348.2"/>
    <property type="molecule type" value="Genomic_DNA"/>
</dbReference>
<feature type="coiled-coil region" evidence="1">
    <location>
        <begin position="8"/>
        <end position="35"/>
    </location>
</feature>
<proteinExistence type="predicted"/>
<reference evidence="3" key="1">
    <citation type="journal article" date="2006" name="PLoS Biol.">
        <title>Macronuclear genome sequence of the ciliate Tetrahymena thermophila, a model eukaryote.</title>
        <authorList>
            <person name="Eisen J.A."/>
            <person name="Coyne R.S."/>
            <person name="Wu M."/>
            <person name="Wu D."/>
            <person name="Thiagarajan M."/>
            <person name="Wortman J.R."/>
            <person name="Badger J.H."/>
            <person name="Ren Q."/>
            <person name="Amedeo P."/>
            <person name="Jones K.M."/>
            <person name="Tallon L.J."/>
            <person name="Delcher A.L."/>
            <person name="Salzberg S.L."/>
            <person name="Silva J.C."/>
            <person name="Haas B.J."/>
            <person name="Majoros W.H."/>
            <person name="Farzad M."/>
            <person name="Carlton J.M."/>
            <person name="Smith R.K. Jr."/>
            <person name="Garg J."/>
            <person name="Pearlman R.E."/>
            <person name="Karrer K.M."/>
            <person name="Sun L."/>
            <person name="Manning G."/>
            <person name="Elde N.C."/>
            <person name="Turkewitz A.P."/>
            <person name="Asai D.J."/>
            <person name="Wilkes D.E."/>
            <person name="Wang Y."/>
            <person name="Cai H."/>
            <person name="Collins K."/>
            <person name="Stewart B.A."/>
            <person name="Lee S.R."/>
            <person name="Wilamowska K."/>
            <person name="Weinberg Z."/>
            <person name="Ruzzo W.L."/>
            <person name="Wloga D."/>
            <person name="Gaertig J."/>
            <person name="Frankel J."/>
            <person name="Tsao C.-C."/>
            <person name="Gorovsky M.A."/>
            <person name="Keeling P.J."/>
            <person name="Waller R.F."/>
            <person name="Patron N.J."/>
            <person name="Cherry J.M."/>
            <person name="Stover N.A."/>
            <person name="Krieger C.J."/>
            <person name="del Toro C."/>
            <person name="Ryder H.F."/>
            <person name="Williamson S.C."/>
            <person name="Barbeau R.A."/>
            <person name="Hamilton E.P."/>
            <person name="Orias E."/>
        </authorList>
    </citation>
    <scope>NUCLEOTIDE SEQUENCE [LARGE SCALE GENOMIC DNA]</scope>
    <source>
        <strain evidence="3">SB210</strain>
    </source>
</reference>
<feature type="coiled-coil region" evidence="1">
    <location>
        <begin position="161"/>
        <end position="188"/>
    </location>
</feature>
<evidence type="ECO:0000256" key="1">
    <source>
        <dbReference type="SAM" id="Coils"/>
    </source>
</evidence>
<accession>Q22LV5</accession>
<dbReference type="HOGENOM" id="CLU_784108_0_0_1"/>
<name>Q22LV5_TETTS</name>
<protein>
    <submittedName>
        <fullName evidence="2">Uncharacterized protein</fullName>
    </submittedName>
</protein>
<evidence type="ECO:0000313" key="2">
    <source>
        <dbReference type="EMBL" id="EAR86348.2"/>
    </source>
</evidence>
<keyword evidence="3" id="KW-1185">Reference proteome</keyword>
<keyword evidence="1" id="KW-0175">Coiled coil</keyword>
<evidence type="ECO:0000313" key="3">
    <source>
        <dbReference type="Proteomes" id="UP000009168"/>
    </source>
</evidence>
<dbReference type="Proteomes" id="UP000009168">
    <property type="component" value="Unassembled WGS sequence"/>
</dbReference>
<dbReference type="RefSeq" id="XP_977265.2">
    <property type="nucleotide sequence ID" value="XM_972172.2"/>
</dbReference>
<dbReference type="InParanoid" id="Q22LV5"/>
<organism evidence="2 3">
    <name type="scientific">Tetrahymena thermophila (strain SB210)</name>
    <dbReference type="NCBI Taxonomy" id="312017"/>
    <lineage>
        <taxon>Eukaryota</taxon>
        <taxon>Sar</taxon>
        <taxon>Alveolata</taxon>
        <taxon>Ciliophora</taxon>
        <taxon>Intramacronucleata</taxon>
        <taxon>Oligohymenophorea</taxon>
        <taxon>Hymenostomatida</taxon>
        <taxon>Tetrahymenina</taxon>
        <taxon>Tetrahymenidae</taxon>
        <taxon>Tetrahymena</taxon>
    </lineage>
</organism>
<gene>
    <name evidence="2" type="ORF">TTHERM_00041620</name>
</gene>
<dbReference type="GeneID" id="7841471"/>